<keyword evidence="1" id="KW-1133">Transmembrane helix</keyword>
<dbReference type="Proteomes" id="UP000193689">
    <property type="component" value="Unassembled WGS sequence"/>
</dbReference>
<keyword evidence="1" id="KW-0472">Membrane</keyword>
<proteinExistence type="predicted"/>
<evidence type="ECO:0000313" key="3">
    <source>
        <dbReference type="Proteomes" id="UP000193689"/>
    </source>
</evidence>
<dbReference type="RefSeq" id="XP_040711922.1">
    <property type="nucleotide sequence ID" value="XM_040864796.1"/>
</dbReference>
<name>A0A1Y2DJ03_9PEZI</name>
<keyword evidence="3" id="KW-1185">Reference proteome</keyword>
<feature type="transmembrane region" description="Helical" evidence="1">
    <location>
        <begin position="356"/>
        <end position="382"/>
    </location>
</feature>
<dbReference type="EMBL" id="MCFJ01000014">
    <property type="protein sequence ID" value="ORY59228.1"/>
    <property type="molecule type" value="Genomic_DNA"/>
</dbReference>
<reference evidence="2 3" key="1">
    <citation type="submission" date="2016-07" db="EMBL/GenBank/DDBJ databases">
        <title>Pervasive Adenine N6-methylation of Active Genes in Fungi.</title>
        <authorList>
            <consortium name="DOE Joint Genome Institute"/>
            <person name="Mondo S.J."/>
            <person name="Dannebaum R.O."/>
            <person name="Kuo R.C."/>
            <person name="Labutti K."/>
            <person name="Haridas S."/>
            <person name="Kuo A."/>
            <person name="Salamov A."/>
            <person name="Ahrendt S.R."/>
            <person name="Lipzen A."/>
            <person name="Sullivan W."/>
            <person name="Andreopoulos W.B."/>
            <person name="Clum A."/>
            <person name="Lindquist E."/>
            <person name="Daum C."/>
            <person name="Ramamoorthy G.K."/>
            <person name="Gryganskyi A."/>
            <person name="Culley D."/>
            <person name="Magnuson J.K."/>
            <person name="James T.Y."/>
            <person name="O'Malley M.A."/>
            <person name="Stajich J.E."/>
            <person name="Spatafora J.W."/>
            <person name="Visel A."/>
            <person name="Grigoriev I.V."/>
        </authorList>
    </citation>
    <scope>NUCLEOTIDE SEQUENCE [LARGE SCALE GENOMIC DNA]</scope>
    <source>
        <strain evidence="2 3">CBS 129021</strain>
    </source>
</reference>
<dbReference type="GeneID" id="63781008"/>
<dbReference type="InParanoid" id="A0A1Y2DJ03"/>
<sequence>MHHGDKRTVTHHHSVNNISLETSLNVMAPKRRKPPILRQFARLPQELQDLIWASRDRELRPLHLSPRQPRGFHPFHHLFSHRISLQLGPDICQAARKQALKNTIFIIDCVGLRAPNGNDIEAATSDPDFVALCSNVREIAFMYKEFKYGSYASTLVTRRDLFPKLQKLHLLLSDLRPIIPYKPRPSYWRSFGEWWARLRGQEPEAPLPPLRQILPPVLKIDDTIFQEPWQLVQIPELKGTLHQDSLKYGMPPWKLLDFYHRKWKPCREELFRKQLAAWRLHHEGKLEDNKKVLLQDTWGEPHNHPLLKNYHLPSIAYDDLPQFELVVLIEKPVQQKPSEFELDVSTALMNAWRFTLWLPGMVVFSFIIVVCLLLFLAVDFFIPYLRRLRSKTVAGFWTAAAWLKSKGISA</sequence>
<evidence type="ECO:0000256" key="1">
    <source>
        <dbReference type="SAM" id="Phobius"/>
    </source>
</evidence>
<gene>
    <name evidence="2" type="ORF">BCR38DRAFT_499012</name>
</gene>
<organism evidence="2 3">
    <name type="scientific">Pseudomassariella vexata</name>
    <dbReference type="NCBI Taxonomy" id="1141098"/>
    <lineage>
        <taxon>Eukaryota</taxon>
        <taxon>Fungi</taxon>
        <taxon>Dikarya</taxon>
        <taxon>Ascomycota</taxon>
        <taxon>Pezizomycotina</taxon>
        <taxon>Sordariomycetes</taxon>
        <taxon>Xylariomycetidae</taxon>
        <taxon>Amphisphaeriales</taxon>
        <taxon>Pseudomassariaceae</taxon>
        <taxon>Pseudomassariella</taxon>
    </lineage>
</organism>
<comment type="caution">
    <text evidence="2">The sequence shown here is derived from an EMBL/GenBank/DDBJ whole genome shotgun (WGS) entry which is preliminary data.</text>
</comment>
<evidence type="ECO:0000313" key="2">
    <source>
        <dbReference type="EMBL" id="ORY59228.1"/>
    </source>
</evidence>
<keyword evidence="1" id="KW-0812">Transmembrane</keyword>
<dbReference type="AlphaFoldDB" id="A0A1Y2DJ03"/>
<protein>
    <submittedName>
        <fullName evidence="2">Uncharacterized protein</fullName>
    </submittedName>
</protein>
<accession>A0A1Y2DJ03</accession>